<gene>
    <name evidence="4" type="primary">LOC100374010</name>
</gene>
<dbReference type="Pfam" id="PF00653">
    <property type="entry name" value="BIR"/>
    <property type="match status" value="1"/>
</dbReference>
<evidence type="ECO:0000313" key="4">
    <source>
        <dbReference type="RefSeq" id="XP_002733289.1"/>
    </source>
</evidence>
<dbReference type="PANTHER" id="PTHR46771">
    <property type="entry name" value="DETERIN"/>
    <property type="match status" value="1"/>
</dbReference>
<dbReference type="InterPro" id="IPR051190">
    <property type="entry name" value="Baculoviral_IAP"/>
</dbReference>
<keyword evidence="2" id="KW-0862">Zinc</keyword>
<keyword evidence="3" id="KW-1185">Reference proteome</keyword>
<name>A0ABM0GMN4_SACKO</name>
<dbReference type="SUPFAM" id="SSF57924">
    <property type="entry name" value="Inhibitor of apoptosis (IAP) repeat"/>
    <property type="match status" value="1"/>
</dbReference>
<accession>A0ABM0GMN4</accession>
<dbReference type="PROSITE" id="PS50143">
    <property type="entry name" value="BIR_REPEAT_2"/>
    <property type="match status" value="1"/>
</dbReference>
<sequence length="147" mass="17073">MEKTSDKTCDTVEQMPDFSMNMEASRLASFKEWPFDSDCQCTPKKMAAAGFFHCPTDQEPDLAKCFMCFKELDGWEPDDDPWEEHLSHSGQCPFLSKKKKEDDLTMAEFLKLESSRQTNRLMKIVETKIKEFKQQATTVREQLELLA</sequence>
<organism evidence="3 4">
    <name type="scientific">Saccoglossus kowalevskii</name>
    <name type="common">Acorn worm</name>
    <dbReference type="NCBI Taxonomy" id="10224"/>
    <lineage>
        <taxon>Eukaryota</taxon>
        <taxon>Metazoa</taxon>
        <taxon>Hemichordata</taxon>
        <taxon>Enteropneusta</taxon>
        <taxon>Harrimaniidae</taxon>
        <taxon>Saccoglossus</taxon>
    </lineage>
</organism>
<dbReference type="Proteomes" id="UP000694865">
    <property type="component" value="Unplaced"/>
</dbReference>
<proteinExistence type="predicted"/>
<keyword evidence="1" id="KW-0479">Metal-binding</keyword>
<dbReference type="RefSeq" id="XP_002733289.1">
    <property type="nucleotide sequence ID" value="XM_002733243.2"/>
</dbReference>
<dbReference type="PANTHER" id="PTHR46771:SF5">
    <property type="entry name" value="DETERIN"/>
    <property type="match status" value="1"/>
</dbReference>
<dbReference type="GeneID" id="100374010"/>
<dbReference type="InterPro" id="IPR001370">
    <property type="entry name" value="BIR_rpt"/>
</dbReference>
<dbReference type="SMART" id="SM00238">
    <property type="entry name" value="BIR"/>
    <property type="match status" value="1"/>
</dbReference>
<evidence type="ECO:0000313" key="3">
    <source>
        <dbReference type="Proteomes" id="UP000694865"/>
    </source>
</evidence>
<dbReference type="CDD" id="cd00022">
    <property type="entry name" value="BIR"/>
    <property type="match status" value="1"/>
</dbReference>
<evidence type="ECO:0000256" key="1">
    <source>
        <dbReference type="ARBA" id="ARBA00022723"/>
    </source>
</evidence>
<evidence type="ECO:0000256" key="2">
    <source>
        <dbReference type="ARBA" id="ARBA00022833"/>
    </source>
</evidence>
<protein>
    <submittedName>
        <fullName evidence="4">Baculoviral IAP repeat-containing protein 5-like</fullName>
    </submittedName>
</protein>
<reference evidence="4" key="1">
    <citation type="submission" date="2025-08" db="UniProtKB">
        <authorList>
            <consortium name="RefSeq"/>
        </authorList>
    </citation>
    <scope>IDENTIFICATION</scope>
    <source>
        <tissue evidence="4">Testes</tissue>
    </source>
</reference>
<dbReference type="Gene3D" id="1.10.1170.10">
    <property type="entry name" value="Inhibitor Of Apoptosis Protein (2mihbC-IAP-1), Chain A"/>
    <property type="match status" value="1"/>
</dbReference>